<keyword evidence="3" id="KW-1185">Reference proteome</keyword>
<feature type="domain" description="Peptidase A1" evidence="1">
    <location>
        <begin position="1"/>
        <end position="127"/>
    </location>
</feature>
<evidence type="ECO:0000259" key="1">
    <source>
        <dbReference type="PROSITE" id="PS51767"/>
    </source>
</evidence>
<evidence type="ECO:0000313" key="2">
    <source>
        <dbReference type="EMBL" id="KAF9513018.1"/>
    </source>
</evidence>
<dbReference type="Gene3D" id="2.40.70.10">
    <property type="entry name" value="Acid Proteases"/>
    <property type="match status" value="1"/>
</dbReference>
<accession>A0A9P6AW17</accession>
<evidence type="ECO:0000313" key="3">
    <source>
        <dbReference type="Proteomes" id="UP000886523"/>
    </source>
</evidence>
<comment type="caution">
    <text evidence="2">The sequence shown here is derived from an EMBL/GenBank/DDBJ whole genome shotgun (WGS) entry which is preliminary data.</text>
</comment>
<dbReference type="AlphaFoldDB" id="A0A9P6AW17"/>
<dbReference type="EMBL" id="MU128978">
    <property type="protein sequence ID" value="KAF9513018.1"/>
    <property type="molecule type" value="Genomic_DNA"/>
</dbReference>
<organism evidence="2 3">
    <name type="scientific">Hydnum rufescens UP504</name>
    <dbReference type="NCBI Taxonomy" id="1448309"/>
    <lineage>
        <taxon>Eukaryota</taxon>
        <taxon>Fungi</taxon>
        <taxon>Dikarya</taxon>
        <taxon>Basidiomycota</taxon>
        <taxon>Agaricomycotina</taxon>
        <taxon>Agaricomycetes</taxon>
        <taxon>Cantharellales</taxon>
        <taxon>Hydnaceae</taxon>
        <taxon>Hydnum</taxon>
    </lineage>
</organism>
<name>A0A9P6AW17_9AGAM</name>
<gene>
    <name evidence="2" type="ORF">BS47DRAFT_1296878</name>
</gene>
<dbReference type="InterPro" id="IPR033121">
    <property type="entry name" value="PEPTIDASE_A1"/>
</dbReference>
<protein>
    <recommendedName>
        <fullName evidence="1">Peptidase A1 domain-containing protein</fullName>
    </recommendedName>
</protein>
<sequence length="130" mass="14107">MRFRSDSTQVATSFLSIDYGTTLIVGDTAFIAAFYVVIPGSNDGSETVPNGLYAYRRSSNPLVSLTFEGISYPASPVAFDFGQLSAGSSDGVGEVVVWNPWFWIVRDVFMRGMGTVFDFDNSRDGFASLA</sequence>
<dbReference type="PROSITE" id="PS51767">
    <property type="entry name" value="PEPTIDASE_A1"/>
    <property type="match status" value="1"/>
</dbReference>
<dbReference type="InterPro" id="IPR021109">
    <property type="entry name" value="Peptidase_aspartic_dom_sf"/>
</dbReference>
<dbReference type="Pfam" id="PF00026">
    <property type="entry name" value="Asp"/>
    <property type="match status" value="1"/>
</dbReference>
<reference evidence="2" key="1">
    <citation type="journal article" date="2020" name="Nat. Commun.">
        <title>Large-scale genome sequencing of mycorrhizal fungi provides insights into the early evolution of symbiotic traits.</title>
        <authorList>
            <person name="Miyauchi S."/>
            <person name="Kiss E."/>
            <person name="Kuo A."/>
            <person name="Drula E."/>
            <person name="Kohler A."/>
            <person name="Sanchez-Garcia M."/>
            <person name="Morin E."/>
            <person name="Andreopoulos B."/>
            <person name="Barry K.W."/>
            <person name="Bonito G."/>
            <person name="Buee M."/>
            <person name="Carver A."/>
            <person name="Chen C."/>
            <person name="Cichocki N."/>
            <person name="Clum A."/>
            <person name="Culley D."/>
            <person name="Crous P.W."/>
            <person name="Fauchery L."/>
            <person name="Girlanda M."/>
            <person name="Hayes R.D."/>
            <person name="Keri Z."/>
            <person name="LaButti K."/>
            <person name="Lipzen A."/>
            <person name="Lombard V."/>
            <person name="Magnuson J."/>
            <person name="Maillard F."/>
            <person name="Murat C."/>
            <person name="Nolan M."/>
            <person name="Ohm R.A."/>
            <person name="Pangilinan J."/>
            <person name="Pereira M.F."/>
            <person name="Perotto S."/>
            <person name="Peter M."/>
            <person name="Pfister S."/>
            <person name="Riley R."/>
            <person name="Sitrit Y."/>
            <person name="Stielow J.B."/>
            <person name="Szollosi G."/>
            <person name="Zifcakova L."/>
            <person name="Stursova M."/>
            <person name="Spatafora J.W."/>
            <person name="Tedersoo L."/>
            <person name="Vaario L.M."/>
            <person name="Yamada A."/>
            <person name="Yan M."/>
            <person name="Wang P."/>
            <person name="Xu J."/>
            <person name="Bruns T."/>
            <person name="Baldrian P."/>
            <person name="Vilgalys R."/>
            <person name="Dunand C."/>
            <person name="Henrissat B."/>
            <person name="Grigoriev I.V."/>
            <person name="Hibbett D."/>
            <person name="Nagy L.G."/>
            <person name="Martin F.M."/>
        </authorList>
    </citation>
    <scope>NUCLEOTIDE SEQUENCE</scope>
    <source>
        <strain evidence="2">UP504</strain>
    </source>
</reference>
<proteinExistence type="predicted"/>
<dbReference type="Proteomes" id="UP000886523">
    <property type="component" value="Unassembled WGS sequence"/>
</dbReference>
<dbReference type="OrthoDB" id="15189at2759"/>
<dbReference type="SUPFAM" id="SSF50630">
    <property type="entry name" value="Acid proteases"/>
    <property type="match status" value="1"/>
</dbReference>